<reference evidence="4 5" key="1">
    <citation type="journal article" date="2010" name="Genome Biol. Evol.">
        <title>The sequence of a 1.8-mb bacterial linear plasmid reveals a rich evolutionary reservoir of secondary metabolic pathways.</title>
        <authorList>
            <person name="Medema M.H."/>
            <person name="Trefzer A."/>
            <person name="Kovalchuk A."/>
            <person name="van den Berg M."/>
            <person name="Mueller U."/>
            <person name="Heijne W."/>
            <person name="Wu L."/>
            <person name="Alam M.T."/>
            <person name="Ronning C.M."/>
            <person name="Nierman W.C."/>
            <person name="Bovenberg R.A.L."/>
            <person name="Breitling R."/>
            <person name="Takano E."/>
        </authorList>
    </citation>
    <scope>NUCLEOTIDE SEQUENCE [LARGE SCALE GENOMIC DNA]</scope>
    <source>
        <strain evidence="5">ATCC 27064 / DSM 738 / JCM 4710 / NBRC 13307 / NCIMB 12785 / NRRL 3585 / VKM Ac-602</strain>
        <plasmid evidence="4">pSCL4</plasmid>
    </source>
</reference>
<evidence type="ECO:0000256" key="3">
    <source>
        <dbReference type="SAM" id="SignalP"/>
    </source>
</evidence>
<dbReference type="KEGG" id="sclf:BB341_28670"/>
<organism evidence="4 5">
    <name type="scientific">Streptomyces clavuligerus</name>
    <dbReference type="NCBI Taxonomy" id="1901"/>
    <lineage>
        <taxon>Bacteria</taxon>
        <taxon>Bacillati</taxon>
        <taxon>Actinomycetota</taxon>
        <taxon>Actinomycetes</taxon>
        <taxon>Kitasatosporales</taxon>
        <taxon>Streptomycetaceae</taxon>
        <taxon>Streptomyces</taxon>
    </lineage>
</organism>
<feature type="region of interest" description="Disordered" evidence="2">
    <location>
        <begin position="97"/>
        <end position="142"/>
    </location>
</feature>
<dbReference type="PANTHER" id="PTHR15462:SF8">
    <property type="entry name" value="SERINE PROTEASE"/>
    <property type="match status" value="1"/>
</dbReference>
<geneLocation type="plasmid" evidence="4 5">
    <name>pSCL4</name>
</geneLocation>
<dbReference type="PROSITE" id="PS00134">
    <property type="entry name" value="TRYPSIN_HIS"/>
    <property type="match status" value="1"/>
</dbReference>
<evidence type="ECO:0000313" key="5">
    <source>
        <dbReference type="Proteomes" id="UP000002357"/>
    </source>
</evidence>
<sequence length="360" mass="37775">MRRTRHTPVRRTLLPAAALALALGSGGLAQAGGGTEAGPPVAATATAAATTAATTGTAAATEAAAALLLDGTRIASASSITALERYWTSERMAKALPARARTTADDISAVSPGRQEPTGKPGSTPPVPPAQHTRDSGVRDGVQADTSGVGKVFYTSPADSKNYFCSASALGSPSKQLVITAAHCVNEGGTNGTPGRYVRNWVYVPAFHSGTRPHGTFQAKEFRAFSEWVARGDLQYDIAMVTTHPLNGRKLIDVTGGNGLSWNQDHRQRVTVTGYSYDHDTARTQRSCPGTASPVGAPDRRVEIRCAMRGGGAPWLRNPVASGLGHVNGVVSTLVNEGWNRSSYFGEYVKAMWDTQGSRT</sequence>
<dbReference type="SUPFAM" id="SSF50494">
    <property type="entry name" value="Trypsin-like serine proteases"/>
    <property type="match status" value="1"/>
</dbReference>
<dbReference type="InterPro" id="IPR009003">
    <property type="entry name" value="Peptidase_S1_PA"/>
</dbReference>
<dbReference type="PROSITE" id="PS51318">
    <property type="entry name" value="TAT"/>
    <property type="match status" value="1"/>
</dbReference>
<feature type="signal peptide" evidence="3">
    <location>
        <begin position="1"/>
        <end position="31"/>
    </location>
</feature>
<dbReference type="RefSeq" id="WP_003963352.1">
    <property type="nucleotide sequence ID" value="NZ_CM000914.1"/>
</dbReference>
<gene>
    <name evidence="4" type="ORF">SCLAV_p0895</name>
</gene>
<dbReference type="OrthoDB" id="5121599at2"/>
<keyword evidence="4" id="KW-0614">Plasmid</keyword>
<evidence type="ECO:0000313" key="4">
    <source>
        <dbReference type="EMBL" id="EFG04382.2"/>
    </source>
</evidence>
<dbReference type="Proteomes" id="UP000002357">
    <property type="component" value="Plasmid pSCL4"/>
</dbReference>
<evidence type="ECO:0000256" key="1">
    <source>
        <dbReference type="ARBA" id="ARBA00022729"/>
    </source>
</evidence>
<dbReference type="GO" id="GO:0006508">
    <property type="term" value="P:proteolysis"/>
    <property type="evidence" value="ECO:0007669"/>
    <property type="project" value="InterPro"/>
</dbReference>
<dbReference type="GO" id="GO:0004252">
    <property type="term" value="F:serine-type endopeptidase activity"/>
    <property type="evidence" value="ECO:0007669"/>
    <property type="project" value="InterPro"/>
</dbReference>
<dbReference type="PANTHER" id="PTHR15462">
    <property type="entry name" value="SERINE PROTEASE"/>
    <property type="match status" value="1"/>
</dbReference>
<dbReference type="Gene3D" id="2.40.10.10">
    <property type="entry name" value="Trypsin-like serine proteases"/>
    <property type="match status" value="2"/>
</dbReference>
<dbReference type="InterPro" id="IPR043504">
    <property type="entry name" value="Peptidase_S1_PA_chymotrypsin"/>
</dbReference>
<dbReference type="InterPro" id="IPR018114">
    <property type="entry name" value="TRYPSIN_HIS"/>
</dbReference>
<dbReference type="AlphaFoldDB" id="D5SKD9"/>
<dbReference type="EMBL" id="CM000914">
    <property type="protein sequence ID" value="EFG04382.2"/>
    <property type="molecule type" value="Genomic_DNA"/>
</dbReference>
<keyword evidence="1 3" id="KW-0732">Signal</keyword>
<dbReference type="InterPro" id="IPR050966">
    <property type="entry name" value="Glutamyl_endopeptidase"/>
</dbReference>
<dbReference type="GeneID" id="93733997"/>
<keyword evidence="5" id="KW-1185">Reference proteome</keyword>
<accession>D5SKD9</accession>
<feature type="chain" id="PRO_5003076096" description="Lipoprotein" evidence="3">
    <location>
        <begin position="32"/>
        <end position="360"/>
    </location>
</feature>
<proteinExistence type="predicted"/>
<protein>
    <recommendedName>
        <fullName evidence="6">Lipoprotein</fullName>
    </recommendedName>
</protein>
<dbReference type="eggNOG" id="COG3591">
    <property type="taxonomic scope" value="Bacteria"/>
</dbReference>
<name>D5SKD9_STRCL</name>
<evidence type="ECO:0000256" key="2">
    <source>
        <dbReference type="SAM" id="MobiDB-lite"/>
    </source>
</evidence>
<evidence type="ECO:0008006" key="6">
    <source>
        <dbReference type="Google" id="ProtNLM"/>
    </source>
</evidence>
<dbReference type="InterPro" id="IPR006311">
    <property type="entry name" value="TAT_signal"/>
</dbReference>